<dbReference type="PANTHER" id="PTHR10094:SF25">
    <property type="entry name" value="SCP2 STEROL-BINDING DOMAIN-CONTAINING PROTEIN 1"/>
    <property type="match status" value="1"/>
</dbReference>
<dbReference type="InterPro" id="IPR003033">
    <property type="entry name" value="SCP2_sterol-bd_dom"/>
</dbReference>
<evidence type="ECO:0000259" key="1">
    <source>
        <dbReference type="Pfam" id="PF02036"/>
    </source>
</evidence>
<dbReference type="STRING" id="301148.B4135_3939"/>
<proteinExistence type="predicted"/>
<evidence type="ECO:0000313" key="2">
    <source>
        <dbReference type="EMBL" id="KYD09028.1"/>
    </source>
</evidence>
<dbReference type="Proteomes" id="UP000075683">
    <property type="component" value="Unassembled WGS sequence"/>
</dbReference>
<protein>
    <recommendedName>
        <fullName evidence="1">SCP2 domain-containing protein</fullName>
    </recommendedName>
</protein>
<organism evidence="2 3">
    <name type="scientific">Caldibacillus debilis</name>
    <dbReference type="NCBI Taxonomy" id="301148"/>
    <lineage>
        <taxon>Bacteria</taxon>
        <taxon>Bacillati</taxon>
        <taxon>Bacillota</taxon>
        <taxon>Bacilli</taxon>
        <taxon>Bacillales</taxon>
        <taxon>Bacillaceae</taxon>
        <taxon>Caldibacillus</taxon>
    </lineage>
</organism>
<comment type="caution">
    <text evidence="2">The sequence shown here is derived from an EMBL/GenBank/DDBJ whole genome shotgun (WGS) entry which is preliminary data.</text>
</comment>
<dbReference type="SUPFAM" id="SSF55718">
    <property type="entry name" value="SCP-like"/>
    <property type="match status" value="1"/>
</dbReference>
<dbReference type="Gene3D" id="3.30.1050.10">
    <property type="entry name" value="SCP2 sterol-binding domain"/>
    <property type="match status" value="1"/>
</dbReference>
<dbReference type="AlphaFoldDB" id="A0A150L9L4"/>
<dbReference type="EMBL" id="LQYT01000133">
    <property type="protein sequence ID" value="KYD09028.1"/>
    <property type="molecule type" value="Genomic_DNA"/>
</dbReference>
<dbReference type="InterPro" id="IPR036527">
    <property type="entry name" value="SCP2_sterol-bd_dom_sf"/>
</dbReference>
<feature type="domain" description="SCP2" evidence="1">
    <location>
        <begin position="21"/>
        <end position="110"/>
    </location>
</feature>
<gene>
    <name evidence="2" type="ORF">B4135_3939</name>
</gene>
<reference evidence="2 3" key="1">
    <citation type="submission" date="2016-01" db="EMBL/GenBank/DDBJ databases">
        <title>Draft Genome Sequences of Seven Thermophilic Sporeformers Isolated from Foods.</title>
        <authorList>
            <person name="Berendsen E.M."/>
            <person name="Wells-Bennik M.H."/>
            <person name="Krawcyk A.O."/>
            <person name="De Jong A."/>
            <person name="Holsappel S."/>
            <person name="Eijlander R.T."/>
            <person name="Kuipers O.P."/>
        </authorList>
    </citation>
    <scope>NUCLEOTIDE SEQUENCE [LARGE SCALE GENOMIC DNA]</scope>
    <source>
        <strain evidence="2 3">B4135</strain>
    </source>
</reference>
<accession>A0A150L9L4</accession>
<evidence type="ECO:0000313" key="3">
    <source>
        <dbReference type="Proteomes" id="UP000075683"/>
    </source>
</evidence>
<name>A0A150L9L4_9BACI</name>
<dbReference type="PANTHER" id="PTHR10094">
    <property type="entry name" value="STEROL CARRIER PROTEIN 2 SCP-2 FAMILY PROTEIN"/>
    <property type="match status" value="1"/>
</dbReference>
<dbReference type="RefSeq" id="WP_040369565.1">
    <property type="nucleotide sequence ID" value="NZ_JBAIZG010000058.1"/>
</dbReference>
<dbReference type="Pfam" id="PF02036">
    <property type="entry name" value="SCP2"/>
    <property type="match status" value="1"/>
</dbReference>
<sequence length="115" mass="12534">MRFARPSTEEVFAMIDAALKHDPAAAKGKEGVYQFDLQGEDGGIFQMIIDENGGRAVKGAEKEPNVILILEADHFKDLVAKELNPTVAFMSGKLKIKGNMGLALKLQTLLNSVNF</sequence>
<dbReference type="GO" id="GO:0005829">
    <property type="term" value="C:cytosol"/>
    <property type="evidence" value="ECO:0007669"/>
    <property type="project" value="TreeGrafter"/>
</dbReference>
<dbReference type="PATRIC" id="fig|301148.3.peg.2006"/>